<keyword evidence="4" id="KW-0326">Glycosidase</keyword>
<dbReference type="PANTHER" id="PTHR46832">
    <property type="entry name" value="5'-METHYLTHIOADENOSINE/S-ADENOSYLHOMOCYSTEINE NUCLEOSIDASE"/>
    <property type="match status" value="1"/>
</dbReference>
<dbReference type="InterPro" id="IPR019963">
    <property type="entry name" value="FL_hydrolase_MqnB"/>
</dbReference>
<comment type="pathway">
    <text evidence="1">Quinol/quinone metabolism; menaquinone biosynthesis.</text>
</comment>
<dbReference type="GO" id="GO:0009234">
    <property type="term" value="P:menaquinone biosynthetic process"/>
    <property type="evidence" value="ECO:0007669"/>
    <property type="project" value="UniProtKB-UniRule"/>
</dbReference>
<dbReference type="NCBIfam" id="NF006087">
    <property type="entry name" value="PRK08236.1"/>
    <property type="match status" value="1"/>
</dbReference>
<evidence type="ECO:0000256" key="1">
    <source>
        <dbReference type="HAMAP-Rule" id="MF_00991"/>
    </source>
</evidence>
<dbReference type="InterPro" id="IPR000845">
    <property type="entry name" value="Nucleoside_phosphorylase_d"/>
</dbReference>
<dbReference type="GO" id="GO:0008782">
    <property type="term" value="F:adenosylhomocysteine nucleosidase activity"/>
    <property type="evidence" value="ECO:0007669"/>
    <property type="project" value="TreeGrafter"/>
</dbReference>
<feature type="domain" description="Nucleoside phosphorylase" evidence="3">
    <location>
        <begin position="62"/>
        <end position="214"/>
    </location>
</feature>
<dbReference type="PANTHER" id="PTHR46832:SF2">
    <property type="entry name" value="FUTALOSINE HYDROLASE"/>
    <property type="match status" value="1"/>
</dbReference>
<dbReference type="Pfam" id="PF01048">
    <property type="entry name" value="PNP_UDP_1"/>
    <property type="match status" value="1"/>
</dbReference>
<keyword evidence="1" id="KW-0474">Menaquinone biosynthesis</keyword>
<dbReference type="GO" id="GO:0009116">
    <property type="term" value="P:nucleoside metabolic process"/>
    <property type="evidence" value="ECO:0007669"/>
    <property type="project" value="InterPro"/>
</dbReference>
<dbReference type="SUPFAM" id="SSF53167">
    <property type="entry name" value="Purine and uridine phosphorylases"/>
    <property type="match status" value="1"/>
</dbReference>
<dbReference type="EC" id="3.2.2.26" evidence="1 2"/>
<reference evidence="4" key="1">
    <citation type="submission" date="2022-10" db="EMBL/GenBank/DDBJ databases">
        <title>The complete genomes of actinobacterial strains from the NBC collection.</title>
        <authorList>
            <person name="Joergensen T.S."/>
            <person name="Alvarez Arevalo M."/>
            <person name="Sterndorff E.B."/>
            <person name="Faurdal D."/>
            <person name="Vuksanovic O."/>
            <person name="Mourched A.-S."/>
            <person name="Charusanti P."/>
            <person name="Shaw S."/>
            <person name="Blin K."/>
            <person name="Weber T."/>
        </authorList>
    </citation>
    <scope>NUCLEOTIDE SEQUENCE</scope>
    <source>
        <strain evidence="4">NBC_00003</strain>
    </source>
</reference>
<sequence length="247" mass="24889">MRVLVVTAVAAEADSVAAGLVRAGYASPGEEEPVPVRPGRAQPPLARFRAQGHDVGLDVLPAGVGPAAAAAGTALALARTPYHLVISAGIGGGFPGVAPLGSLVVGSDMVAADLGADSPEGFLPLPELGFGRDRLAAPHGLCQDVARALGARRGTVLTVSTATGTAERAAELLARHPSAAAEAMEGFGVAEAADQYGLPALEIRAVSNSVGPRDRSAWRIGDALAALTDAFGKLPPVLESWTSHEPH</sequence>
<dbReference type="AlphaFoldDB" id="A0AAU2V4J5"/>
<protein>
    <recommendedName>
        <fullName evidence="1 2">Futalosine hydrolase</fullName>
        <shortName evidence="1">FL hydrolase</shortName>
        <ecNumber evidence="1 2">3.2.2.26</ecNumber>
    </recommendedName>
    <alternativeName>
        <fullName evidence="1">Futalosine nucleosidase</fullName>
    </alternativeName>
    <alternativeName>
        <fullName evidence="1">Menaquinone biosynthetic enzyme MqnB</fullName>
    </alternativeName>
</protein>
<proteinExistence type="inferred from homology"/>
<evidence type="ECO:0000313" key="4">
    <source>
        <dbReference type="EMBL" id="WTW62351.1"/>
    </source>
</evidence>
<gene>
    <name evidence="1" type="primary">mqnB</name>
    <name evidence="4" type="ORF">OG549_17765</name>
</gene>
<dbReference type="GO" id="GO:0005829">
    <property type="term" value="C:cytosol"/>
    <property type="evidence" value="ECO:0007669"/>
    <property type="project" value="TreeGrafter"/>
</dbReference>
<dbReference type="CDD" id="cd17766">
    <property type="entry name" value="futalosine_nucleosidase_MqnB"/>
    <property type="match status" value="1"/>
</dbReference>
<comment type="similarity">
    <text evidence="1">Belongs to the PNP/UDP phosphorylase family. Futalosine hydrolase subfamily.</text>
</comment>
<evidence type="ECO:0000256" key="2">
    <source>
        <dbReference type="NCBIfam" id="TIGR03664"/>
    </source>
</evidence>
<evidence type="ECO:0000259" key="3">
    <source>
        <dbReference type="Pfam" id="PF01048"/>
    </source>
</evidence>
<dbReference type="GO" id="GO:0019284">
    <property type="term" value="P:L-methionine salvage from S-adenosylmethionine"/>
    <property type="evidence" value="ECO:0007669"/>
    <property type="project" value="TreeGrafter"/>
</dbReference>
<dbReference type="InterPro" id="IPR035994">
    <property type="entry name" value="Nucleoside_phosphorylase_sf"/>
</dbReference>
<comment type="function">
    <text evidence="1">Catalyzes the hydrolysis of futalosine (FL) to dehypoxanthine futalosine (DHFL) and hypoxanthine, a step in the biosynthesis of menaquinone (MK, vitamin K2).</text>
</comment>
<accession>A0AAU2V4J5</accession>
<dbReference type="Gene3D" id="3.40.50.1580">
    <property type="entry name" value="Nucleoside phosphorylase domain"/>
    <property type="match status" value="1"/>
</dbReference>
<dbReference type="NCBIfam" id="TIGR03664">
    <property type="entry name" value="fut_nucase"/>
    <property type="match status" value="1"/>
</dbReference>
<dbReference type="GO" id="GO:0008930">
    <property type="term" value="F:methylthioadenosine nucleosidase activity"/>
    <property type="evidence" value="ECO:0007669"/>
    <property type="project" value="TreeGrafter"/>
</dbReference>
<keyword evidence="1 4" id="KW-0378">Hydrolase</keyword>
<dbReference type="EMBL" id="CP108318">
    <property type="protein sequence ID" value="WTW62351.1"/>
    <property type="molecule type" value="Genomic_DNA"/>
</dbReference>
<organism evidence="4">
    <name type="scientific">Streptomyces sp. NBC_00003</name>
    <dbReference type="NCBI Taxonomy" id="2903608"/>
    <lineage>
        <taxon>Bacteria</taxon>
        <taxon>Bacillati</taxon>
        <taxon>Actinomycetota</taxon>
        <taxon>Actinomycetes</taxon>
        <taxon>Kitasatosporales</taxon>
        <taxon>Streptomycetaceae</taxon>
        <taxon>Streptomyces</taxon>
    </lineage>
</organism>
<comment type="catalytic activity">
    <reaction evidence="1">
        <text>futalosine + H2O = dehypoxanthine futalosine + hypoxanthine</text>
        <dbReference type="Rhea" id="RHEA:25904"/>
        <dbReference type="ChEBI" id="CHEBI:15377"/>
        <dbReference type="ChEBI" id="CHEBI:17368"/>
        <dbReference type="ChEBI" id="CHEBI:58863"/>
        <dbReference type="ChEBI" id="CHEBI:58864"/>
        <dbReference type="EC" id="3.2.2.26"/>
    </reaction>
</comment>
<dbReference type="HAMAP" id="MF_00991">
    <property type="entry name" value="MqnB"/>
    <property type="match status" value="1"/>
</dbReference>
<name>A0AAU2V4J5_9ACTN</name>